<evidence type="ECO:0000256" key="1">
    <source>
        <dbReference type="SAM" id="MobiDB-lite"/>
    </source>
</evidence>
<keyword evidence="3" id="KW-1185">Reference proteome</keyword>
<proteinExistence type="predicted"/>
<dbReference type="Proteomes" id="UP000008141">
    <property type="component" value="Unassembled WGS sequence"/>
</dbReference>
<dbReference type="STRING" id="554065.E1ZCW5"/>
<feature type="region of interest" description="Disordered" evidence="1">
    <location>
        <begin position="215"/>
        <end position="257"/>
    </location>
</feature>
<reference evidence="2 3" key="1">
    <citation type="journal article" date="2010" name="Plant Cell">
        <title>The Chlorella variabilis NC64A genome reveals adaptation to photosymbiosis, coevolution with viruses, and cryptic sex.</title>
        <authorList>
            <person name="Blanc G."/>
            <person name="Duncan G."/>
            <person name="Agarkova I."/>
            <person name="Borodovsky M."/>
            <person name="Gurnon J."/>
            <person name="Kuo A."/>
            <person name="Lindquist E."/>
            <person name="Lucas S."/>
            <person name="Pangilinan J."/>
            <person name="Polle J."/>
            <person name="Salamov A."/>
            <person name="Terry A."/>
            <person name="Yamada T."/>
            <person name="Dunigan D.D."/>
            <person name="Grigoriev I.V."/>
            <person name="Claverie J.M."/>
            <person name="Van Etten J.L."/>
        </authorList>
    </citation>
    <scope>NUCLEOTIDE SEQUENCE [LARGE SCALE GENOMIC DNA]</scope>
    <source>
        <strain evidence="2 3">NC64A</strain>
    </source>
</reference>
<gene>
    <name evidence="2" type="ORF">CHLNCDRAFT_144732</name>
</gene>
<protein>
    <submittedName>
        <fullName evidence="2">Expressed protein</fullName>
    </submittedName>
</protein>
<dbReference type="RefSeq" id="XP_005848414.1">
    <property type="nucleotide sequence ID" value="XM_005848352.1"/>
</dbReference>
<organism evidence="3">
    <name type="scientific">Chlorella variabilis</name>
    <name type="common">Green alga</name>
    <dbReference type="NCBI Taxonomy" id="554065"/>
    <lineage>
        <taxon>Eukaryota</taxon>
        <taxon>Viridiplantae</taxon>
        <taxon>Chlorophyta</taxon>
        <taxon>core chlorophytes</taxon>
        <taxon>Trebouxiophyceae</taxon>
        <taxon>Chlorellales</taxon>
        <taxon>Chlorellaceae</taxon>
        <taxon>Chlorella clade</taxon>
        <taxon>Chlorella</taxon>
    </lineage>
</organism>
<dbReference type="OMA" id="HASINDC"/>
<dbReference type="AlphaFoldDB" id="E1ZCW5"/>
<name>E1ZCW5_CHLVA</name>
<dbReference type="KEGG" id="cvr:CHLNCDRAFT_144732"/>
<accession>E1ZCW5</accession>
<feature type="region of interest" description="Disordered" evidence="1">
    <location>
        <begin position="1"/>
        <end position="31"/>
    </location>
</feature>
<feature type="compositionally biased region" description="Gly residues" evidence="1">
    <location>
        <begin position="19"/>
        <end position="31"/>
    </location>
</feature>
<sequence length="257" mass="23859">MLNTNQGLDGRFAQFQGQGQPGGGAATGGGFPGLGSNMQALQSLQAGTFGLQNPLQAGRPGMGGLQGAVGGQAAALGAQQRLGAGGGLAPNLQQLGLGQAPGGRVGLPGQQFAGVNGLAGVGRSGLGGGGVAGLNPALTQQGLANRNATVGGVGLPAGALGGYSANLAALQGRPGAAQAGMPGLSGLGGRLGGLSGLGAGGASGFGAPSGDLLSMLNKTGGRQEQQQHGGGGHEAPAFDASDFPSLTAAGGGVGGGV</sequence>
<dbReference type="EMBL" id="GL433842">
    <property type="protein sequence ID" value="EFN56312.1"/>
    <property type="molecule type" value="Genomic_DNA"/>
</dbReference>
<dbReference type="GeneID" id="17355669"/>
<evidence type="ECO:0000313" key="2">
    <source>
        <dbReference type="EMBL" id="EFN56312.1"/>
    </source>
</evidence>
<dbReference type="InParanoid" id="E1ZCW5"/>
<evidence type="ECO:0000313" key="3">
    <source>
        <dbReference type="Proteomes" id="UP000008141"/>
    </source>
</evidence>